<keyword evidence="1" id="KW-0175">Coiled coil</keyword>
<feature type="compositionally biased region" description="Acidic residues" evidence="2">
    <location>
        <begin position="917"/>
        <end position="926"/>
    </location>
</feature>
<feature type="domain" description="UVR" evidence="3">
    <location>
        <begin position="755"/>
        <end position="790"/>
    </location>
</feature>
<feature type="compositionally biased region" description="Low complexity" evidence="2">
    <location>
        <begin position="365"/>
        <end position="378"/>
    </location>
</feature>
<reference evidence="4 5" key="1">
    <citation type="submission" date="2019-07" db="EMBL/GenBank/DDBJ databases">
        <title>Genomics analysis of Aphanomyces spp. identifies a new class of oomycete effector associated with host adaptation.</title>
        <authorList>
            <person name="Gaulin E."/>
        </authorList>
    </citation>
    <scope>NUCLEOTIDE SEQUENCE [LARGE SCALE GENOMIC DNA]</scope>
    <source>
        <strain evidence="4 5">ATCC 201684</strain>
    </source>
</reference>
<feature type="compositionally biased region" description="Low complexity" evidence="2">
    <location>
        <begin position="91"/>
        <end position="103"/>
    </location>
</feature>
<dbReference type="InterPro" id="IPR001943">
    <property type="entry name" value="UVR_dom"/>
</dbReference>
<feature type="compositionally biased region" description="Acidic residues" evidence="2">
    <location>
        <begin position="1528"/>
        <end position="1539"/>
    </location>
</feature>
<feature type="region of interest" description="Disordered" evidence="2">
    <location>
        <begin position="252"/>
        <end position="309"/>
    </location>
</feature>
<sequence>MLGRFFNGKKEEPKASRPPHAVGASTSAARPGPPEEPNGGGGFFNLPPPVAVSSTQGVSYNHSPAKAQSIGHAPQPPIAYGGASNLGFQRPTATSGPPSAAPSLFGGMSLKQSAVEPPPPVSNEVKPPSLFGGLELGGSSAVTSVASSGSTNPSPMSLSALNLPQSTSIPPTLAPEPVVKRPSRSSSGFNYLDVAPPEPSAVAPPTAPPVVVPSGVKKKKKPTFRPGFGRQLSEESVAALQRGDLKDADVVADETVRDSSEGVASVPLAKSASIESRPASGGSSILKGLKVHVPDSSDSKSTRTATAASGSEDLNSLLANMTIRSFSSNTTTTIPSLVKVASQRSSPRSNSVVATTSSPRRKASPRSSLPPSFASSPAPTTPEERLAALVRDFDIAAGSFRASMGQLKGEESHIMERKLILTKQIAQFNMDLHEVEAQQIQSAEDEDFEKADALNATIEKIRHCLMLSQSDLRKCEQDVSNVAKQKEKLVLQHVRSAKSTLNAVTKFEEERTTAYTDLAQEAKSFKQTERRRFAFEQQRVATELHHVTVNMDHLDGEKAEIEASIASQCSDEYETRTRLLEEKSTVEAEIAELEAKLAACRAQVVEIDAGIAVADEGIQVVRNKFSRQLKRLAEREKSILKTRKEIEADEQAMHRQEAEFEAKKADFSARLKDLATQVLAAQTELRVGNIVCRVAEDQNTRRQQKEDRLKKHETQLCSVRDEVQEAEKDWKLLKNQQRDLEKKRDGFRTVIMTAGTTLPQLEAEKKQAAADRNFKEAARLSKEIKQLEKDRSSADEQIEVIGMEIKDLDDRIAAREEDFNAKKSAYNEVEKTLELETLNALYETHHDLRVVMRQLTKYESPKLNGAVDFRTVALALVQSEYDSVVADIEVLEDKYELEPYVKELAPEVAEKPLAMLEEDESDDGDEVAASGAEESNHVNQQVKELTSSAPAASPTLATSTSETKAVVELTPEALAAKIASVEHEIEKATEEEDYELAAQLDEELETWKQRLAQVQEEVAKGPSEADLRAELEALQHAIESLADQIEHATEEEEYEIAAHLDEELIAAQTRKTEIQLLLAQNESAVPMEVGQFEDEEDVHDNIADAHASEDEEEQGDEENDAAPRKDDDDEENEQEDEVDGADDEEEAPKQVLLFAGLEPKSASSEQPAAEASVPAPSSLFGGLSLASHAKQDEEEEEEEEEEREEPKPGSLFAGLEPKSAGHNEQPPVEGVPATTSLFGGLSLAPIATAINDATDHAESTEEEPKPKSLFAGLEPKPVPSTAHDGSTVEGAPAVGSSSLFGGLALNTTATVVAKDEGDDEEEEEEDEEEDDNDAEESHEVIEPLEENHEEDFVEEDDKEGDVEAKSDEFVQVSSSSLFGGLSLASTEVSAPLSAANDCSIAPTSTGSLFGGLSLSDSVSTTEDAAPSSGGSLFGGLSFQPQPIVPVDASIEGPRSPKVLSPTSTLFGGLSVSGPAVVTSGEPLSASKSDSIFGGLAVAPPLSHPEGRGDGSVVNGGHVATAATASQAIDDEKDDDDHED</sequence>
<dbReference type="GO" id="GO:0045111">
    <property type="term" value="C:intermediate filament cytoskeleton"/>
    <property type="evidence" value="ECO:0007669"/>
    <property type="project" value="TreeGrafter"/>
</dbReference>
<feature type="compositionally biased region" description="Acidic residues" evidence="2">
    <location>
        <begin position="1316"/>
        <end position="1334"/>
    </location>
</feature>
<evidence type="ECO:0000313" key="5">
    <source>
        <dbReference type="Proteomes" id="UP000481153"/>
    </source>
</evidence>
<feature type="compositionally biased region" description="Polar residues" evidence="2">
    <location>
        <begin position="52"/>
        <end position="62"/>
    </location>
</feature>
<dbReference type="Gene3D" id="1.10.287.1490">
    <property type="match status" value="1"/>
</dbReference>
<gene>
    <name evidence="4" type="ORF">Ae201684_018937</name>
</gene>
<feature type="compositionally biased region" description="Low complexity" evidence="2">
    <location>
        <begin position="1405"/>
        <end position="1419"/>
    </location>
</feature>
<feature type="coiled-coil region" evidence="1">
    <location>
        <begin position="695"/>
        <end position="743"/>
    </location>
</feature>
<feature type="compositionally biased region" description="Acidic residues" evidence="2">
    <location>
        <begin position="1127"/>
        <end position="1146"/>
    </location>
</feature>
<name>A0A6G0W6R1_9STRA</name>
<feature type="compositionally biased region" description="Polar residues" evidence="2">
    <location>
        <begin position="1295"/>
        <end position="1310"/>
    </location>
</feature>
<feature type="region of interest" description="Disordered" evidence="2">
    <location>
        <begin position="917"/>
        <end position="964"/>
    </location>
</feature>
<evidence type="ECO:0000313" key="4">
    <source>
        <dbReference type="EMBL" id="KAF0721759.1"/>
    </source>
</evidence>
<dbReference type="PANTHER" id="PTHR14332:SF3">
    <property type="entry name" value="DISRUPTED IN SCHIZOPHRENIA 1 PROTEIN"/>
    <property type="match status" value="1"/>
</dbReference>
<feature type="region of interest" description="Disordered" evidence="2">
    <location>
        <begin position="1091"/>
        <end position="1236"/>
    </location>
</feature>
<feature type="compositionally biased region" description="Polar residues" evidence="2">
    <location>
        <begin position="342"/>
        <end position="356"/>
    </location>
</feature>
<evidence type="ECO:0000256" key="2">
    <source>
        <dbReference type="SAM" id="MobiDB-lite"/>
    </source>
</evidence>
<dbReference type="GO" id="GO:0005815">
    <property type="term" value="C:microtubule organizing center"/>
    <property type="evidence" value="ECO:0007669"/>
    <property type="project" value="TreeGrafter"/>
</dbReference>
<feature type="coiled-coil region" evidence="1">
    <location>
        <begin position="770"/>
        <end position="804"/>
    </location>
</feature>
<organism evidence="4 5">
    <name type="scientific">Aphanomyces euteiches</name>
    <dbReference type="NCBI Taxonomy" id="100861"/>
    <lineage>
        <taxon>Eukaryota</taxon>
        <taxon>Sar</taxon>
        <taxon>Stramenopiles</taxon>
        <taxon>Oomycota</taxon>
        <taxon>Saprolegniomycetes</taxon>
        <taxon>Saprolegniales</taxon>
        <taxon>Verrucalvaceae</taxon>
        <taxon>Aphanomyces</taxon>
    </lineage>
</organism>
<dbReference type="EMBL" id="VJMJ01000367">
    <property type="protein sequence ID" value="KAF0721759.1"/>
    <property type="molecule type" value="Genomic_DNA"/>
</dbReference>
<evidence type="ECO:0000256" key="1">
    <source>
        <dbReference type="SAM" id="Coils"/>
    </source>
</evidence>
<feature type="compositionally biased region" description="Polar residues" evidence="2">
    <location>
        <begin position="152"/>
        <end position="170"/>
    </location>
</feature>
<feature type="coiled-coil region" evidence="1">
    <location>
        <begin position="639"/>
        <end position="666"/>
    </location>
</feature>
<proteinExistence type="predicted"/>
<feature type="region of interest" description="Disordered" evidence="2">
    <location>
        <begin position="1"/>
        <end position="232"/>
    </location>
</feature>
<feature type="region of interest" description="Disordered" evidence="2">
    <location>
        <begin position="339"/>
        <end position="382"/>
    </location>
</feature>
<accession>A0A6G0W6R1</accession>
<feature type="compositionally biased region" description="Acidic residues" evidence="2">
    <location>
        <begin position="1109"/>
        <end position="1120"/>
    </location>
</feature>
<dbReference type="PANTHER" id="PTHR14332">
    <property type="entry name" value="DISRUPTED IN SCHIZOPHRENIA 1 PROTEIN"/>
    <property type="match status" value="1"/>
</dbReference>
<keyword evidence="5" id="KW-1185">Reference proteome</keyword>
<dbReference type="VEuPathDB" id="FungiDB:AeMF1_020444"/>
<feature type="compositionally biased region" description="Basic and acidic residues" evidence="2">
    <location>
        <begin position="1099"/>
        <end position="1108"/>
    </location>
</feature>
<feature type="coiled-coil region" evidence="1">
    <location>
        <begin position="997"/>
        <end position="1051"/>
    </location>
</feature>
<evidence type="ECO:0000259" key="3">
    <source>
        <dbReference type="PROSITE" id="PS50151"/>
    </source>
</evidence>
<feature type="compositionally biased region" description="Basic and acidic residues" evidence="2">
    <location>
        <begin position="292"/>
        <end position="301"/>
    </location>
</feature>
<comment type="caution">
    <text evidence="4">The sequence shown here is derived from an EMBL/GenBank/DDBJ whole genome shotgun (WGS) entry which is preliminary data.</text>
</comment>
<feature type="region of interest" description="Disordered" evidence="2">
    <location>
        <begin position="1249"/>
        <end position="1367"/>
    </location>
</feature>
<dbReference type="Proteomes" id="UP000481153">
    <property type="component" value="Unassembled WGS sequence"/>
</dbReference>
<dbReference type="GO" id="GO:0005874">
    <property type="term" value="C:microtubule"/>
    <property type="evidence" value="ECO:0007669"/>
    <property type="project" value="TreeGrafter"/>
</dbReference>
<feature type="region of interest" description="Disordered" evidence="2">
    <location>
        <begin position="1405"/>
        <end position="1433"/>
    </location>
</feature>
<feature type="coiled-coil region" evidence="1">
    <location>
        <begin position="576"/>
        <end position="603"/>
    </location>
</feature>
<dbReference type="PROSITE" id="PS50151">
    <property type="entry name" value="UVR"/>
    <property type="match status" value="1"/>
</dbReference>
<feature type="compositionally biased region" description="Acidic residues" evidence="2">
    <location>
        <begin position="1192"/>
        <end position="1203"/>
    </location>
</feature>
<feature type="compositionally biased region" description="Low complexity" evidence="2">
    <location>
        <begin position="122"/>
        <end position="151"/>
    </location>
</feature>
<feature type="compositionally biased region" description="Low complexity" evidence="2">
    <location>
        <begin position="944"/>
        <end position="963"/>
    </location>
</feature>
<dbReference type="InterPro" id="IPR026081">
    <property type="entry name" value="DISC1"/>
</dbReference>
<feature type="compositionally biased region" description="Low complexity" evidence="2">
    <location>
        <begin position="1158"/>
        <end position="1178"/>
    </location>
</feature>
<feature type="region of interest" description="Disordered" evidence="2">
    <location>
        <begin position="1498"/>
        <end position="1539"/>
    </location>
</feature>
<feature type="compositionally biased region" description="Acidic residues" evidence="2">
    <location>
        <begin position="1342"/>
        <end position="1360"/>
    </location>
</feature>
<protein>
    <recommendedName>
        <fullName evidence="3">UVR domain-containing protein</fullName>
    </recommendedName>
</protein>
<feature type="compositionally biased region" description="Basic and acidic residues" evidence="2">
    <location>
        <begin position="1253"/>
        <end position="1266"/>
    </location>
</feature>